<proteinExistence type="predicted"/>
<dbReference type="OrthoDB" id="5323923at2"/>
<evidence type="ECO:0000313" key="1">
    <source>
        <dbReference type="EMBL" id="STO97817.1"/>
    </source>
</evidence>
<accession>A0A377J5P5</accession>
<dbReference type="PROSITE" id="PS51257">
    <property type="entry name" value="PROKAR_LIPOPROTEIN"/>
    <property type="match status" value="1"/>
</dbReference>
<evidence type="ECO:0000313" key="2">
    <source>
        <dbReference type="Proteomes" id="UP000254841"/>
    </source>
</evidence>
<name>A0A377J5P5_9HELI</name>
<sequence length="171" mass="20237">MGIWRICLVMIAALVLVSCTNYFEKGYHPQMLEEKKIQATRKLQTIRNDKIDLVIFATYLNDIERTYYKNLEYFFIEIYAPSQEPIILQRLHIQIATRDGKTWLDPQYMRLLGKDEYDAVLHPINKWSNCYLVAFVKSPLIDTDNMLLRIMVDEQVSILDYGFKVIPFQAF</sequence>
<dbReference type="Proteomes" id="UP000254841">
    <property type="component" value="Unassembled WGS sequence"/>
</dbReference>
<gene>
    <name evidence="1" type="ORF">NCTC12410_01654</name>
</gene>
<reference evidence="1 2" key="1">
    <citation type="submission" date="2018-06" db="EMBL/GenBank/DDBJ databases">
        <authorList>
            <consortium name="Pathogen Informatics"/>
            <person name="Doyle S."/>
        </authorList>
    </citation>
    <scope>NUCLEOTIDE SEQUENCE [LARGE SCALE GENOMIC DNA]</scope>
    <source>
        <strain evidence="1 2">NCTC12410</strain>
    </source>
</reference>
<keyword evidence="1" id="KW-0449">Lipoprotein</keyword>
<dbReference type="RefSeq" id="WP_147278812.1">
    <property type="nucleotide sequence ID" value="NZ_UGHV01000001.1"/>
</dbReference>
<dbReference type="EMBL" id="UGHV01000001">
    <property type="protein sequence ID" value="STO97817.1"/>
    <property type="molecule type" value="Genomic_DNA"/>
</dbReference>
<protein>
    <submittedName>
        <fullName evidence="1">Putative lipoprotein</fullName>
    </submittedName>
</protein>
<organism evidence="1 2">
    <name type="scientific">Helicobacter canis</name>
    <dbReference type="NCBI Taxonomy" id="29419"/>
    <lineage>
        <taxon>Bacteria</taxon>
        <taxon>Pseudomonadati</taxon>
        <taxon>Campylobacterota</taxon>
        <taxon>Epsilonproteobacteria</taxon>
        <taxon>Campylobacterales</taxon>
        <taxon>Helicobacteraceae</taxon>
        <taxon>Helicobacter</taxon>
    </lineage>
</organism>
<dbReference type="AlphaFoldDB" id="A0A377J5P5"/>